<accession>A0ABD3E4H6</accession>
<organism evidence="2 3">
    <name type="scientific">Castilleja foliolosa</name>
    <dbReference type="NCBI Taxonomy" id="1961234"/>
    <lineage>
        <taxon>Eukaryota</taxon>
        <taxon>Viridiplantae</taxon>
        <taxon>Streptophyta</taxon>
        <taxon>Embryophyta</taxon>
        <taxon>Tracheophyta</taxon>
        <taxon>Spermatophyta</taxon>
        <taxon>Magnoliopsida</taxon>
        <taxon>eudicotyledons</taxon>
        <taxon>Gunneridae</taxon>
        <taxon>Pentapetalae</taxon>
        <taxon>asterids</taxon>
        <taxon>lamiids</taxon>
        <taxon>Lamiales</taxon>
        <taxon>Orobanchaceae</taxon>
        <taxon>Pedicularideae</taxon>
        <taxon>Castillejinae</taxon>
        <taxon>Castilleja</taxon>
    </lineage>
</organism>
<name>A0ABD3E4H6_9LAMI</name>
<dbReference type="PANTHER" id="PTHR10992:SF943">
    <property type="entry name" value="METHYLESTERASE 10"/>
    <property type="match status" value="1"/>
</dbReference>
<evidence type="ECO:0000313" key="2">
    <source>
        <dbReference type="EMBL" id="KAL3649403.1"/>
    </source>
</evidence>
<dbReference type="AlphaFoldDB" id="A0ABD3E4H6"/>
<dbReference type="GO" id="GO:0016787">
    <property type="term" value="F:hydrolase activity"/>
    <property type="evidence" value="ECO:0007669"/>
    <property type="project" value="UniProtKB-ARBA"/>
</dbReference>
<protein>
    <recommendedName>
        <fullName evidence="1">AB hydrolase-1 domain-containing protein</fullName>
    </recommendedName>
</protein>
<dbReference type="Pfam" id="PF12697">
    <property type="entry name" value="Abhydrolase_6"/>
    <property type="match status" value="1"/>
</dbReference>
<dbReference type="PANTHER" id="PTHR10992">
    <property type="entry name" value="METHYLESTERASE FAMILY MEMBER"/>
    <property type="match status" value="1"/>
</dbReference>
<keyword evidence="3" id="KW-1185">Reference proteome</keyword>
<dbReference type="Proteomes" id="UP001632038">
    <property type="component" value="Unassembled WGS sequence"/>
</dbReference>
<dbReference type="InterPro" id="IPR045889">
    <property type="entry name" value="MES/HNL"/>
</dbReference>
<evidence type="ECO:0000313" key="3">
    <source>
        <dbReference type="Proteomes" id="UP001632038"/>
    </source>
</evidence>
<evidence type="ECO:0000259" key="1">
    <source>
        <dbReference type="Pfam" id="PF12697"/>
    </source>
</evidence>
<proteinExistence type="predicted"/>
<feature type="domain" description="AB hydrolase-1" evidence="1">
    <location>
        <begin position="11"/>
        <end position="253"/>
    </location>
</feature>
<dbReference type="InterPro" id="IPR029058">
    <property type="entry name" value="AB_hydrolase_fold"/>
</dbReference>
<comment type="caution">
    <text evidence="2">The sequence shown here is derived from an EMBL/GenBank/DDBJ whole genome shotgun (WGS) entry which is preliminary data.</text>
</comment>
<reference evidence="3" key="1">
    <citation type="journal article" date="2024" name="IScience">
        <title>Strigolactones Initiate the Formation of Haustorium-like Structures in Castilleja.</title>
        <authorList>
            <person name="Buerger M."/>
            <person name="Peterson D."/>
            <person name="Chory J."/>
        </authorList>
    </citation>
    <scope>NUCLEOTIDE SEQUENCE [LARGE SCALE GENOMIC DNA]</scope>
</reference>
<dbReference type="Gene3D" id="3.40.50.1820">
    <property type="entry name" value="alpha/beta hydrolase"/>
    <property type="match status" value="1"/>
</dbReference>
<sequence length="264" mass="29695">MSDKTDEKKHLVLVHGFGHGAWCWYKLVSLLRTQGPHRVTALDLAGCGVHPKQLHQISSISDYIQPLTDFLSALPEDEKAILVGHSYGGIPVALAMEKFPAKICCAVFVTAYMPNCADPPGMLIQEFFKRSSTKSFMDCQFTFDQESGEVPISASMGPEFIAARLYERCPSMDVELGKMLVRPNMFFVEELSKNSLLTQARYGEMKRCYVICEEDETMEEEFQRYNIEKSPPDDVISIAGAGHMVMLSKPQQLCSFLLELAQKY</sequence>
<dbReference type="InterPro" id="IPR000073">
    <property type="entry name" value="AB_hydrolase_1"/>
</dbReference>
<dbReference type="SUPFAM" id="SSF53474">
    <property type="entry name" value="alpha/beta-Hydrolases"/>
    <property type="match status" value="1"/>
</dbReference>
<dbReference type="FunFam" id="3.40.50.1820:FF:000051">
    <property type="entry name" value="(S)-hydroxynitrile lyase"/>
    <property type="match status" value="1"/>
</dbReference>
<gene>
    <name evidence="2" type="ORF">CASFOL_005806</name>
</gene>
<dbReference type="EMBL" id="JAVIJP010000007">
    <property type="protein sequence ID" value="KAL3649403.1"/>
    <property type="molecule type" value="Genomic_DNA"/>
</dbReference>